<dbReference type="STRING" id="1196081.A0A364KXF8"/>
<feature type="transmembrane region" description="Helical" evidence="6">
    <location>
        <begin position="55"/>
        <end position="78"/>
    </location>
</feature>
<keyword evidence="3 6" id="KW-1133">Transmembrane helix</keyword>
<dbReference type="GO" id="GO:0007189">
    <property type="term" value="P:adenylate cyclase-activating G protein-coupled receptor signaling pathway"/>
    <property type="evidence" value="ECO:0007669"/>
    <property type="project" value="TreeGrafter"/>
</dbReference>
<feature type="transmembrane region" description="Helical" evidence="6">
    <location>
        <begin position="172"/>
        <end position="193"/>
    </location>
</feature>
<feature type="domain" description="G protein-coupled receptor GPR1/2/3 C-terminal" evidence="7">
    <location>
        <begin position="260"/>
        <end position="328"/>
    </location>
</feature>
<evidence type="ECO:0000256" key="3">
    <source>
        <dbReference type="ARBA" id="ARBA00022989"/>
    </source>
</evidence>
<comment type="caution">
    <text evidence="8">The sequence shown here is derived from an EMBL/GenBank/DDBJ whole genome shotgun (WGS) entry which is preliminary data.</text>
</comment>
<dbReference type="AlphaFoldDB" id="A0A364KXF8"/>
<proteinExistence type="predicted"/>
<feature type="region of interest" description="Disordered" evidence="5">
    <location>
        <begin position="431"/>
        <end position="456"/>
    </location>
</feature>
<feature type="transmembrane region" description="Helical" evidence="6">
    <location>
        <begin position="135"/>
        <end position="160"/>
    </location>
</feature>
<keyword evidence="9" id="KW-1185">Reference proteome</keyword>
<gene>
    <name evidence="8" type="ORF">BHQ10_004231</name>
</gene>
<feature type="transmembrane region" description="Helical" evidence="6">
    <location>
        <begin position="267"/>
        <end position="287"/>
    </location>
</feature>
<evidence type="ECO:0000256" key="5">
    <source>
        <dbReference type="SAM" id="MobiDB-lite"/>
    </source>
</evidence>
<dbReference type="RefSeq" id="XP_040732735.1">
    <property type="nucleotide sequence ID" value="XM_040876575.1"/>
</dbReference>
<comment type="subcellular location">
    <subcellularLocation>
        <location evidence="1">Membrane</location>
        <topology evidence="1">Multi-pass membrane protein</topology>
    </subcellularLocation>
</comment>
<dbReference type="PANTHER" id="PTHR23112">
    <property type="entry name" value="G PROTEIN-COUPLED RECEPTOR 157-RELATED"/>
    <property type="match status" value="1"/>
</dbReference>
<protein>
    <recommendedName>
        <fullName evidence="7">G protein-coupled receptor GPR1/2/3 C-terminal domain-containing protein</fullName>
    </recommendedName>
</protein>
<dbReference type="Gene3D" id="1.20.1070.10">
    <property type="entry name" value="Rhodopsin 7-helix transmembrane proteins"/>
    <property type="match status" value="1"/>
</dbReference>
<dbReference type="GeneID" id="63793447"/>
<feature type="transmembrane region" description="Helical" evidence="6">
    <location>
        <begin position="99"/>
        <end position="123"/>
    </location>
</feature>
<dbReference type="GO" id="GO:0005886">
    <property type="term" value="C:plasma membrane"/>
    <property type="evidence" value="ECO:0007669"/>
    <property type="project" value="TreeGrafter"/>
</dbReference>
<dbReference type="GO" id="GO:0004930">
    <property type="term" value="F:G protein-coupled receptor activity"/>
    <property type="evidence" value="ECO:0007669"/>
    <property type="project" value="TreeGrafter"/>
</dbReference>
<keyword evidence="2 6" id="KW-0812">Transmembrane</keyword>
<evidence type="ECO:0000256" key="1">
    <source>
        <dbReference type="ARBA" id="ARBA00004141"/>
    </source>
</evidence>
<dbReference type="OrthoDB" id="100006at2759"/>
<sequence>MSFIARELVGAAWDSNNNSQDPHPIDDAQLQQINSLTTRNALNIDPLSSVARNGLIAISILAVISLLATFGLLSFITYRFIFWQKYYKRSLTTNQYIVLIYNLILADFLQALGFVLCFCWVSQDALKTGSAACVLQALLIQAGDPGSGLFVLTIAAHTFLLVTSGRLVPHKWFAAGVVGVWVFLAILVIIPVASHGTGVFTPSGVWCWIDSAYEDYRLYTHYIWIFMAEFGTVVLYAVMFFQLRRQMAASSILAGSQMESLKRLRRVVSYMVIYPVAYVILSLPLAAGRMMSAQGKTPSTAYFCVAGAMMTSSGFVDVLLYTLTRRNLIIYSEVSAHRGNYDNMGSQSNSKRKTSRLMLGTKGISTMTTTITSHIDNTGEGGGFRRTRVAPDHETIYSTDSQDNNTSTDNIVQKDVELAELGKVYQKTTIEVTSEPAPYHPQKSRNSGHAEDGRSW</sequence>
<evidence type="ECO:0000256" key="2">
    <source>
        <dbReference type="ARBA" id="ARBA00022692"/>
    </source>
</evidence>
<evidence type="ECO:0000313" key="8">
    <source>
        <dbReference type="EMBL" id="RAO68219.1"/>
    </source>
</evidence>
<dbReference type="Proteomes" id="UP000249363">
    <property type="component" value="Unassembled WGS sequence"/>
</dbReference>
<feature type="transmembrane region" description="Helical" evidence="6">
    <location>
        <begin position="222"/>
        <end position="241"/>
    </location>
</feature>
<evidence type="ECO:0000256" key="4">
    <source>
        <dbReference type="ARBA" id="ARBA00023136"/>
    </source>
</evidence>
<name>A0A364KXF8_TALAM</name>
<dbReference type="SUPFAM" id="SSF81321">
    <property type="entry name" value="Family A G protein-coupled receptor-like"/>
    <property type="match status" value="1"/>
</dbReference>
<keyword evidence="4 6" id="KW-0472">Membrane</keyword>
<dbReference type="Pfam" id="PF11970">
    <property type="entry name" value="GPR_Gpa2_C"/>
    <property type="match status" value="1"/>
</dbReference>
<evidence type="ECO:0000259" key="7">
    <source>
        <dbReference type="Pfam" id="PF11970"/>
    </source>
</evidence>
<feature type="transmembrane region" description="Helical" evidence="6">
    <location>
        <begin position="299"/>
        <end position="323"/>
    </location>
</feature>
<organism evidence="8 9">
    <name type="scientific">Talaromyces amestolkiae</name>
    <dbReference type="NCBI Taxonomy" id="1196081"/>
    <lineage>
        <taxon>Eukaryota</taxon>
        <taxon>Fungi</taxon>
        <taxon>Dikarya</taxon>
        <taxon>Ascomycota</taxon>
        <taxon>Pezizomycotina</taxon>
        <taxon>Eurotiomycetes</taxon>
        <taxon>Eurotiomycetidae</taxon>
        <taxon>Eurotiales</taxon>
        <taxon>Trichocomaceae</taxon>
        <taxon>Talaromyces</taxon>
        <taxon>Talaromyces sect. Talaromyces</taxon>
    </lineage>
</organism>
<evidence type="ECO:0000313" key="9">
    <source>
        <dbReference type="Proteomes" id="UP000249363"/>
    </source>
</evidence>
<reference evidence="8 9" key="1">
    <citation type="journal article" date="2017" name="Biotechnol. Biofuels">
        <title>Differential beta-glucosidase expression as a function of carbon source availability in Talaromyces amestolkiae: a genomic and proteomic approach.</title>
        <authorList>
            <person name="de Eugenio L.I."/>
            <person name="Mendez-Liter J.A."/>
            <person name="Nieto-Dominguez M."/>
            <person name="Alonso L."/>
            <person name="Gil-Munoz J."/>
            <person name="Barriuso J."/>
            <person name="Prieto A."/>
            <person name="Martinez M.J."/>
        </authorList>
    </citation>
    <scope>NUCLEOTIDE SEQUENCE [LARGE SCALE GENOMIC DNA]</scope>
    <source>
        <strain evidence="8 9">CIB</strain>
    </source>
</reference>
<dbReference type="PANTHER" id="PTHR23112:SF37">
    <property type="entry name" value="G PROTEIN-COUPLED RECEPTOR GPR1"/>
    <property type="match status" value="1"/>
</dbReference>
<dbReference type="EMBL" id="MIKG01000007">
    <property type="protein sequence ID" value="RAO68219.1"/>
    <property type="molecule type" value="Genomic_DNA"/>
</dbReference>
<evidence type="ECO:0000256" key="6">
    <source>
        <dbReference type="SAM" id="Phobius"/>
    </source>
</evidence>
<accession>A0A364KXF8</accession>
<dbReference type="InterPro" id="IPR022596">
    <property type="entry name" value="GPR1/2/3_C"/>
</dbReference>